<feature type="transmembrane region" description="Helical" evidence="1">
    <location>
        <begin position="113"/>
        <end position="136"/>
    </location>
</feature>
<feature type="transmembrane region" description="Helical" evidence="1">
    <location>
        <begin position="40"/>
        <end position="66"/>
    </location>
</feature>
<feature type="transmembrane region" description="Helical" evidence="1">
    <location>
        <begin position="87"/>
        <end position="107"/>
    </location>
</feature>
<organism evidence="2 3">
    <name type="scientific">Brevundimonas terrae</name>
    <dbReference type="NCBI Taxonomy" id="363631"/>
    <lineage>
        <taxon>Bacteria</taxon>
        <taxon>Pseudomonadati</taxon>
        <taxon>Pseudomonadota</taxon>
        <taxon>Alphaproteobacteria</taxon>
        <taxon>Caulobacterales</taxon>
        <taxon>Caulobacteraceae</taxon>
        <taxon>Brevundimonas</taxon>
    </lineage>
</organism>
<reference evidence="2 3" key="1">
    <citation type="journal article" date="2019" name="Int. J. Syst. Evol. Microbiol.">
        <title>The Global Catalogue of Microorganisms (GCM) 10K type strain sequencing project: providing services to taxonomists for standard genome sequencing and annotation.</title>
        <authorList>
            <consortium name="The Broad Institute Genomics Platform"/>
            <consortium name="The Broad Institute Genome Sequencing Center for Infectious Disease"/>
            <person name="Wu L."/>
            <person name="Ma J."/>
        </authorList>
    </citation>
    <scope>NUCLEOTIDE SEQUENCE [LARGE SCALE GENOMIC DNA]</scope>
    <source>
        <strain evidence="2 3">JCM 13476</strain>
    </source>
</reference>
<comment type="caution">
    <text evidence="2">The sequence shown here is derived from an EMBL/GenBank/DDBJ whole genome shotgun (WGS) entry which is preliminary data.</text>
</comment>
<dbReference type="EMBL" id="BAAAEJ010000008">
    <property type="protein sequence ID" value="GAA0396133.1"/>
    <property type="molecule type" value="Genomic_DNA"/>
</dbReference>
<feature type="transmembrane region" description="Helical" evidence="1">
    <location>
        <begin position="7"/>
        <end position="28"/>
    </location>
</feature>
<name>A0ABN0YHT0_9CAUL</name>
<dbReference type="Proteomes" id="UP001500791">
    <property type="component" value="Unassembled WGS sequence"/>
</dbReference>
<gene>
    <name evidence="2" type="ORF">GCM10009093_23410</name>
</gene>
<sequence>MAFHEKMAWFTLISFTVTYAIYFGIAAPAVEFGRNNMLDIVWTFGPVAAVHGLISGIGSAAIAIAARRDARNMADERDHAIDRKATTVAYYIMLTGMILVGVAGPFTLPPYKIVNLSLAVIVICQIVHDALVIHGYRRGSHG</sequence>
<proteinExistence type="predicted"/>
<evidence type="ECO:0000313" key="2">
    <source>
        <dbReference type="EMBL" id="GAA0396133.1"/>
    </source>
</evidence>
<keyword evidence="3" id="KW-1185">Reference proteome</keyword>
<protein>
    <recommendedName>
        <fullName evidence="4">DUF2178 domain-containing protein</fullName>
    </recommendedName>
</protein>
<dbReference type="RefSeq" id="WP_167177968.1">
    <property type="nucleotide sequence ID" value="NZ_BAAAEJ010000008.1"/>
</dbReference>
<keyword evidence="1" id="KW-0472">Membrane</keyword>
<evidence type="ECO:0008006" key="4">
    <source>
        <dbReference type="Google" id="ProtNLM"/>
    </source>
</evidence>
<accession>A0ABN0YHT0</accession>
<evidence type="ECO:0000313" key="3">
    <source>
        <dbReference type="Proteomes" id="UP001500791"/>
    </source>
</evidence>
<keyword evidence="1" id="KW-0812">Transmembrane</keyword>
<evidence type="ECO:0000256" key="1">
    <source>
        <dbReference type="SAM" id="Phobius"/>
    </source>
</evidence>
<keyword evidence="1" id="KW-1133">Transmembrane helix</keyword>